<reference evidence="1" key="1">
    <citation type="journal article" date="2010" name="Science">
        <title>Plasticity of animal genome architecture unmasked by rapid evolution of a pelagic tunicate.</title>
        <authorList>
            <person name="Denoeud F."/>
            <person name="Henriet S."/>
            <person name="Mungpakdee S."/>
            <person name="Aury J.M."/>
            <person name="Da Silva C."/>
            <person name="Brinkmann H."/>
            <person name="Mikhaleva J."/>
            <person name="Olsen L.C."/>
            <person name="Jubin C."/>
            <person name="Canestro C."/>
            <person name="Bouquet J.M."/>
            <person name="Danks G."/>
            <person name="Poulain J."/>
            <person name="Campsteijn C."/>
            <person name="Adamski M."/>
            <person name="Cross I."/>
            <person name="Yadetie F."/>
            <person name="Muffato M."/>
            <person name="Louis A."/>
            <person name="Butcher S."/>
            <person name="Tsagkogeorga G."/>
            <person name="Konrad A."/>
            <person name="Singh S."/>
            <person name="Jensen M.F."/>
            <person name="Cong E.H."/>
            <person name="Eikeseth-Otteraa H."/>
            <person name="Noel B."/>
            <person name="Anthouard V."/>
            <person name="Porcel B.M."/>
            <person name="Kachouri-Lafond R."/>
            <person name="Nishino A."/>
            <person name="Ugolini M."/>
            <person name="Chourrout P."/>
            <person name="Nishida H."/>
            <person name="Aasland R."/>
            <person name="Huzurbazar S."/>
            <person name="Westhof E."/>
            <person name="Delsuc F."/>
            <person name="Lehrach H."/>
            <person name="Reinhardt R."/>
            <person name="Weissenbach J."/>
            <person name="Roy S.W."/>
            <person name="Artiguenave F."/>
            <person name="Postlethwait J.H."/>
            <person name="Manak J.R."/>
            <person name="Thompson E.M."/>
            <person name="Jaillon O."/>
            <person name="Du Pasquier L."/>
            <person name="Boudinot P."/>
            <person name="Liberles D.A."/>
            <person name="Volff J.N."/>
            <person name="Philippe H."/>
            <person name="Lenhard B."/>
            <person name="Roest Crollius H."/>
            <person name="Wincker P."/>
            <person name="Chourrout D."/>
        </authorList>
    </citation>
    <scope>NUCLEOTIDE SEQUENCE [LARGE SCALE GENOMIC DNA]</scope>
</reference>
<organism evidence="1">
    <name type="scientific">Oikopleura dioica</name>
    <name type="common">Tunicate</name>
    <dbReference type="NCBI Taxonomy" id="34765"/>
    <lineage>
        <taxon>Eukaryota</taxon>
        <taxon>Metazoa</taxon>
        <taxon>Chordata</taxon>
        <taxon>Tunicata</taxon>
        <taxon>Appendicularia</taxon>
        <taxon>Copelata</taxon>
        <taxon>Oikopleuridae</taxon>
        <taxon>Oikopleura</taxon>
    </lineage>
</organism>
<dbReference type="AlphaFoldDB" id="E4X0W6"/>
<protein>
    <submittedName>
        <fullName evidence="1">Uncharacterized protein</fullName>
    </submittedName>
</protein>
<evidence type="ECO:0000313" key="2">
    <source>
        <dbReference type="Proteomes" id="UP000001307"/>
    </source>
</evidence>
<name>E4X0W6_OIKDI</name>
<dbReference type="EMBL" id="FN653020">
    <property type="protein sequence ID" value="CBY23001.1"/>
    <property type="molecule type" value="Genomic_DNA"/>
</dbReference>
<gene>
    <name evidence="1" type="ORF">GSOID_T00014924001</name>
</gene>
<keyword evidence="2" id="KW-1185">Reference proteome</keyword>
<evidence type="ECO:0000313" key="1">
    <source>
        <dbReference type="EMBL" id="CBY23001.1"/>
    </source>
</evidence>
<sequence length="185" mass="20940">MLARRVLSVPMRFAATPAGVPPSLVGDKYEETYGFGFNQDIPADTPAFAEMVAKRNEAAHVASLKDIDGWEQHVLKTALSRAEEYEARRKKAAVYHPFQKQSSWFTEDVYEAAYFYPRLFKANVVRYRRHNVWGLEEDIQSIYAKPYLIFCVVCLLIANSGSQDSLEGPGIFSVFGENAYNEKVA</sequence>
<dbReference type="InParanoid" id="E4X0W6"/>
<proteinExistence type="predicted"/>
<accession>E4X0W6</accession>
<dbReference type="Proteomes" id="UP000001307">
    <property type="component" value="Unassembled WGS sequence"/>
</dbReference>